<feature type="compositionally biased region" description="Basic and acidic residues" evidence="1">
    <location>
        <begin position="365"/>
        <end position="376"/>
    </location>
</feature>
<dbReference type="EMBL" id="GDQN01001695">
    <property type="protein sequence ID" value="JAT89359.1"/>
    <property type="molecule type" value="Transcribed_RNA"/>
</dbReference>
<feature type="compositionally biased region" description="Acidic residues" evidence="1">
    <location>
        <begin position="239"/>
        <end position="249"/>
    </location>
</feature>
<feature type="region of interest" description="Disordered" evidence="1">
    <location>
        <begin position="357"/>
        <end position="491"/>
    </location>
</feature>
<evidence type="ECO:0000313" key="2">
    <source>
        <dbReference type="EMBL" id="JAT89359.1"/>
    </source>
</evidence>
<feature type="compositionally biased region" description="Basic residues" evidence="1">
    <location>
        <begin position="320"/>
        <end position="331"/>
    </location>
</feature>
<dbReference type="OrthoDB" id="3364872at2759"/>
<protein>
    <recommendedName>
        <fullName evidence="3">Serum response factor-binding protein 1</fullName>
    </recommendedName>
</protein>
<reference evidence="2" key="1">
    <citation type="submission" date="2015-09" db="EMBL/GenBank/DDBJ databases">
        <title>De novo assembly of Pectinophora gossypiella (Pink Bollworm) gut transcriptome.</title>
        <authorList>
            <person name="Tassone E.E."/>
        </authorList>
    </citation>
    <scope>NUCLEOTIDE SEQUENCE</scope>
</reference>
<dbReference type="GO" id="GO:0030490">
    <property type="term" value="P:maturation of SSU-rRNA"/>
    <property type="evidence" value="ECO:0007669"/>
    <property type="project" value="TreeGrafter"/>
</dbReference>
<feature type="compositionally biased region" description="Basic and acidic residues" evidence="1">
    <location>
        <begin position="395"/>
        <end position="407"/>
    </location>
</feature>
<feature type="compositionally biased region" description="Basic and acidic residues" evidence="1">
    <location>
        <begin position="416"/>
        <end position="473"/>
    </location>
</feature>
<feature type="compositionally biased region" description="Acidic residues" evidence="1">
    <location>
        <begin position="197"/>
        <end position="230"/>
    </location>
</feature>
<feature type="compositionally biased region" description="Basic and acidic residues" evidence="1">
    <location>
        <begin position="297"/>
        <end position="318"/>
    </location>
</feature>
<gene>
    <name evidence="2" type="ORF">g.2020</name>
</gene>
<feature type="compositionally biased region" description="Basic residues" evidence="1">
    <location>
        <begin position="146"/>
        <end position="156"/>
    </location>
</feature>
<feature type="region of interest" description="Disordered" evidence="1">
    <location>
        <begin position="136"/>
        <end position="331"/>
    </location>
</feature>
<dbReference type="InterPro" id="IPR037393">
    <property type="entry name" value="Bud22/SRFB1"/>
</dbReference>
<dbReference type="AlphaFoldDB" id="A0A1E1WQT1"/>
<name>A0A1E1WQT1_PECGO</name>
<evidence type="ECO:0008006" key="3">
    <source>
        <dbReference type="Google" id="ProtNLM"/>
    </source>
</evidence>
<proteinExistence type="predicted"/>
<dbReference type="PANTHER" id="PTHR23325:SF1">
    <property type="entry name" value="SERUM RESPONSE FACTOR-BINDING PROTEIN 1"/>
    <property type="match status" value="1"/>
</dbReference>
<dbReference type="GO" id="GO:0005634">
    <property type="term" value="C:nucleus"/>
    <property type="evidence" value="ECO:0007669"/>
    <property type="project" value="TreeGrafter"/>
</dbReference>
<sequence length="491" mass="56865">MEIGAVKQAFNNELILLKKNLNQARIQIIHKLTRKAKQLTEKKAPDALKEKNKRKAESAVREVLIIKKIKPRDIGKFVVTHKGKLLEHLNKPEVDNDKACARLLLHKAMQEKYNLIRNRFSDIPIKDLFMSRQERRKLKKEEMQKKKEKRDKKKAKGNLVNAEGDWDVEEVKKGDDNAAVGGDDDVDITDDDKAPSDDENAQEPSDDEYEHAASEDENEPSEQSEPESDAGSEHNVSGDESDDDDDNEGDGDKVVSQDEEENDEEVADFEQFVKAPPAKKVKKTEESSVKKPVIKSVEIKPRPDTINKNKPDKKDTSKNKNLKQKIFNKKFKKDLDESPNLERKVVDPFFITSNGENYMSVAEPRQPDEFKEEHRQGNRKLRRAVMFGHVPKIKPRQDFKQDNKFDRQNGFMKRSNFNDRAEKNDKNGFPKHNRFNDNKFEDKRKPLFIDRKERSNQEDSKPEKLHPSWEAKKKQSGILPFKGKKIVFDDS</sequence>
<evidence type="ECO:0000256" key="1">
    <source>
        <dbReference type="SAM" id="MobiDB-lite"/>
    </source>
</evidence>
<dbReference type="GO" id="GO:0030686">
    <property type="term" value="C:90S preribosome"/>
    <property type="evidence" value="ECO:0007669"/>
    <property type="project" value="TreeGrafter"/>
</dbReference>
<organism evidence="2">
    <name type="scientific">Pectinophora gossypiella</name>
    <name type="common">Cotton pink bollworm</name>
    <name type="synonym">Depressaria gossypiella</name>
    <dbReference type="NCBI Taxonomy" id="13191"/>
    <lineage>
        <taxon>Eukaryota</taxon>
        <taxon>Metazoa</taxon>
        <taxon>Ecdysozoa</taxon>
        <taxon>Arthropoda</taxon>
        <taxon>Hexapoda</taxon>
        <taxon>Insecta</taxon>
        <taxon>Pterygota</taxon>
        <taxon>Neoptera</taxon>
        <taxon>Endopterygota</taxon>
        <taxon>Lepidoptera</taxon>
        <taxon>Glossata</taxon>
        <taxon>Ditrysia</taxon>
        <taxon>Gelechioidea</taxon>
        <taxon>Gelechiidae</taxon>
        <taxon>Apatetrinae</taxon>
        <taxon>Pectinophora</taxon>
    </lineage>
</organism>
<accession>A0A1E1WQT1</accession>
<feature type="compositionally biased region" description="Acidic residues" evidence="1">
    <location>
        <begin position="257"/>
        <end position="268"/>
    </location>
</feature>
<dbReference type="PANTHER" id="PTHR23325">
    <property type="entry name" value="SERUM RESPONSE FACTOR-BINDING"/>
    <property type="match status" value="1"/>
</dbReference>